<organism evidence="2 3">
    <name type="scientific">Halteria grandinella</name>
    <dbReference type="NCBI Taxonomy" id="5974"/>
    <lineage>
        <taxon>Eukaryota</taxon>
        <taxon>Sar</taxon>
        <taxon>Alveolata</taxon>
        <taxon>Ciliophora</taxon>
        <taxon>Intramacronucleata</taxon>
        <taxon>Spirotrichea</taxon>
        <taxon>Stichotrichia</taxon>
        <taxon>Sporadotrichida</taxon>
        <taxon>Halteriidae</taxon>
        <taxon>Halteria</taxon>
    </lineage>
</organism>
<comment type="caution">
    <text evidence="2">The sequence shown here is derived from an EMBL/GenBank/DDBJ whole genome shotgun (WGS) entry which is preliminary data.</text>
</comment>
<feature type="compositionally biased region" description="Basic residues" evidence="1">
    <location>
        <begin position="440"/>
        <end position="453"/>
    </location>
</feature>
<feature type="compositionally biased region" description="Basic and acidic residues" evidence="1">
    <location>
        <begin position="594"/>
        <end position="608"/>
    </location>
</feature>
<reference evidence="2" key="1">
    <citation type="submission" date="2019-06" db="EMBL/GenBank/DDBJ databases">
        <authorList>
            <person name="Zheng W."/>
        </authorList>
    </citation>
    <scope>NUCLEOTIDE SEQUENCE</scope>
    <source>
        <strain evidence="2">QDHG01</strain>
    </source>
</reference>
<dbReference type="SUPFAM" id="SSF54690">
    <property type="entry name" value="Molybdopterin synthase subunit MoaE"/>
    <property type="match status" value="1"/>
</dbReference>
<dbReference type="EMBL" id="RRYP01016517">
    <property type="protein sequence ID" value="TNV75034.1"/>
    <property type="molecule type" value="Genomic_DNA"/>
</dbReference>
<keyword evidence="3" id="KW-1185">Reference proteome</keyword>
<feature type="compositionally biased region" description="Basic residues" evidence="1">
    <location>
        <begin position="544"/>
        <end position="558"/>
    </location>
</feature>
<dbReference type="AlphaFoldDB" id="A0A8J8SY10"/>
<feature type="compositionally biased region" description="Basic residues" evidence="1">
    <location>
        <begin position="412"/>
        <end position="430"/>
    </location>
</feature>
<dbReference type="OrthoDB" id="406942at2759"/>
<feature type="region of interest" description="Disordered" evidence="1">
    <location>
        <begin position="537"/>
        <end position="570"/>
    </location>
</feature>
<feature type="region of interest" description="Disordered" evidence="1">
    <location>
        <begin position="240"/>
        <end position="270"/>
    </location>
</feature>
<protein>
    <submittedName>
        <fullName evidence="2">Uncharacterized protein</fullName>
    </submittedName>
</protein>
<dbReference type="InterPro" id="IPR003448">
    <property type="entry name" value="Mopterin_biosynth_MoaE"/>
</dbReference>
<feature type="compositionally biased region" description="Basic and acidic residues" evidence="1">
    <location>
        <begin position="389"/>
        <end position="400"/>
    </location>
</feature>
<evidence type="ECO:0000313" key="2">
    <source>
        <dbReference type="EMBL" id="TNV75034.1"/>
    </source>
</evidence>
<proteinExistence type="predicted"/>
<dbReference type="PANTHER" id="PTHR23404">
    <property type="entry name" value="MOLYBDOPTERIN SYNTHASE RELATED"/>
    <property type="match status" value="1"/>
</dbReference>
<feature type="compositionally biased region" description="Basic and acidic residues" evidence="1">
    <location>
        <begin position="560"/>
        <end position="570"/>
    </location>
</feature>
<evidence type="ECO:0000313" key="3">
    <source>
        <dbReference type="Proteomes" id="UP000785679"/>
    </source>
</evidence>
<dbReference type="Proteomes" id="UP000785679">
    <property type="component" value="Unassembled WGS sequence"/>
</dbReference>
<name>A0A8J8SY10_HALGN</name>
<feature type="compositionally biased region" description="Low complexity" evidence="1">
    <location>
        <begin position="146"/>
        <end position="160"/>
    </location>
</feature>
<dbReference type="Gene3D" id="3.90.1170.40">
    <property type="entry name" value="Molybdopterin biosynthesis MoaE subunit"/>
    <property type="match status" value="1"/>
</dbReference>
<feature type="region of interest" description="Disordered" evidence="1">
    <location>
        <begin position="356"/>
        <end position="469"/>
    </location>
</feature>
<feature type="region of interest" description="Disordered" evidence="1">
    <location>
        <begin position="592"/>
        <end position="628"/>
    </location>
</feature>
<dbReference type="Pfam" id="PF02391">
    <property type="entry name" value="MoaE"/>
    <property type="match status" value="1"/>
</dbReference>
<dbReference type="InterPro" id="IPR036563">
    <property type="entry name" value="MoaE_sf"/>
</dbReference>
<dbReference type="GO" id="GO:0006777">
    <property type="term" value="P:Mo-molybdopterin cofactor biosynthetic process"/>
    <property type="evidence" value="ECO:0007669"/>
    <property type="project" value="InterPro"/>
</dbReference>
<gene>
    <name evidence="2" type="ORF">FGO68_gene5370</name>
</gene>
<dbReference type="CDD" id="cd00756">
    <property type="entry name" value="MoaE"/>
    <property type="match status" value="1"/>
</dbReference>
<feature type="compositionally biased region" description="Low complexity" evidence="1">
    <location>
        <begin position="365"/>
        <end position="374"/>
    </location>
</feature>
<accession>A0A8J8SY10</accession>
<evidence type="ECO:0000256" key="1">
    <source>
        <dbReference type="SAM" id="MobiDB-lite"/>
    </source>
</evidence>
<sequence>MSFQISATSLDAPALQRALADDRAGACVTFEGWVRNRNEGQPVQSLEYEAYVPLATSEGEKILAEARAKFALLGATAVHRVGHLQLGEMAVWVGVTAEHRGAAFDACRYIIDEAKARLPIWKKEHYTTGATAWINCATRGEHAGAQRQPSSEPDSRPSSEAISSQDGHLSVQRLDESDFVRILMRTPRGCGVIAASAYPSHTPSSYEHARFIPSARARVRLCRAFAFALCFCPDSGGRPGRTRPLRYQQERPPRSRGTRGARCGPPHVDSGQQLRRRAAARGAGAALALRGDVAGSRLLCLEHDVGHAPQLQGRGSRFLDQRRDEGADERLRDARYQRHLHVRGGHRGHRHVHGILRRPQWQPGRQLAQSQYRQSRARRRRGQSLLRQFRAERPHADRSAPHRRGRDQPRAQLHRLRPRQRRRHCQHAARHSQPQPQSLARRHARRQLRRLSHQPRPQSYPDQGYARAPRERRFHARGLRAEALRHQHQAAQRHGALPPLPQHHAHRLAFLLSHHRQPAQHHHAARCGHRLDQCRQAHVGSLRPRGKRREDRRRHPPRQLHGDDDADVFRQRQLPRAVDALHRQRRLHRLLGAEPHDEQHQSQHAQRELRHRQFGARPDPRHAAALLQ</sequence>
<feature type="region of interest" description="Disordered" evidence="1">
    <location>
        <begin position="141"/>
        <end position="170"/>
    </location>
</feature>